<evidence type="ECO:0000256" key="5">
    <source>
        <dbReference type="ARBA" id="ARBA00022692"/>
    </source>
</evidence>
<gene>
    <name evidence="9" type="ORF">K7X08_037833</name>
</gene>
<evidence type="ECO:0000256" key="8">
    <source>
        <dbReference type="ARBA" id="ARBA00023136"/>
    </source>
</evidence>
<comment type="subcellular location">
    <subcellularLocation>
        <location evidence="1">Plastid</location>
        <location evidence="1">Chloroplast membrane</location>
        <topology evidence="1">Multi-pass membrane protein</topology>
    </subcellularLocation>
</comment>
<evidence type="ECO:0000256" key="7">
    <source>
        <dbReference type="ARBA" id="ARBA00022989"/>
    </source>
</evidence>
<comment type="caution">
    <text evidence="9">The sequence shown here is derived from an EMBL/GenBank/DDBJ whole genome shotgun (WGS) entry which is preliminary data.</text>
</comment>
<evidence type="ECO:0000256" key="2">
    <source>
        <dbReference type="ARBA" id="ARBA00010793"/>
    </source>
</evidence>
<evidence type="ECO:0000313" key="9">
    <source>
        <dbReference type="EMBL" id="KAJ8570861.1"/>
    </source>
</evidence>
<evidence type="ECO:0000313" key="10">
    <source>
        <dbReference type="Proteomes" id="UP001152561"/>
    </source>
</evidence>
<dbReference type="Proteomes" id="UP001152561">
    <property type="component" value="Unassembled WGS sequence"/>
</dbReference>
<evidence type="ECO:0000256" key="6">
    <source>
        <dbReference type="ARBA" id="ARBA00022946"/>
    </source>
</evidence>
<organism evidence="9 10">
    <name type="scientific">Anisodus acutangulus</name>
    <dbReference type="NCBI Taxonomy" id="402998"/>
    <lineage>
        <taxon>Eukaryota</taxon>
        <taxon>Viridiplantae</taxon>
        <taxon>Streptophyta</taxon>
        <taxon>Embryophyta</taxon>
        <taxon>Tracheophyta</taxon>
        <taxon>Spermatophyta</taxon>
        <taxon>Magnoliopsida</taxon>
        <taxon>eudicotyledons</taxon>
        <taxon>Gunneridae</taxon>
        <taxon>Pentapetalae</taxon>
        <taxon>asterids</taxon>
        <taxon>lamiids</taxon>
        <taxon>Solanales</taxon>
        <taxon>Solanaceae</taxon>
        <taxon>Solanoideae</taxon>
        <taxon>Hyoscyameae</taxon>
        <taxon>Anisodus</taxon>
    </lineage>
</organism>
<keyword evidence="4" id="KW-0934">Plastid</keyword>
<dbReference type="InterPro" id="IPR021825">
    <property type="entry name" value="RETICULATA-related"/>
</dbReference>
<dbReference type="GO" id="GO:0009706">
    <property type="term" value="C:chloroplast inner membrane"/>
    <property type="evidence" value="ECO:0007669"/>
    <property type="project" value="TreeGrafter"/>
</dbReference>
<proteinExistence type="inferred from homology"/>
<keyword evidence="6" id="KW-0809">Transit peptide</keyword>
<dbReference type="EMBL" id="JAJAGQ010000002">
    <property type="protein sequence ID" value="KAJ8570861.1"/>
    <property type="molecule type" value="Genomic_DNA"/>
</dbReference>
<dbReference type="PANTHER" id="PTHR31038">
    <property type="entry name" value="EXPRESSED PROTEIN-RELATED"/>
    <property type="match status" value="1"/>
</dbReference>
<evidence type="ECO:0000256" key="4">
    <source>
        <dbReference type="ARBA" id="ARBA00022640"/>
    </source>
</evidence>
<dbReference type="Pfam" id="PF11891">
    <property type="entry name" value="RETICULATA-like"/>
    <property type="match status" value="1"/>
</dbReference>
<sequence length="178" mass="19118">MKSLLQKTQTWKDVSVLESSYLPNTDTGGGGNGNFPGGDGGGGSVWPIGHAMKSCSMLQNRKLADPSFLFKVGTEIVIDTVCATFAEVQKRGKDCAEFELYAADMLVGVAVNVSLVSLLAPYARIGQPSMSQGFIGRLQRSYGALPSSVFEAERPGCRFSLNQRIAAYFYKECQEIGG</sequence>
<keyword evidence="8" id="KW-0472">Membrane</keyword>
<keyword evidence="5" id="KW-0812">Transmembrane</keyword>
<name>A0A9Q1MXD0_9SOLA</name>
<evidence type="ECO:0000256" key="3">
    <source>
        <dbReference type="ARBA" id="ARBA00022528"/>
    </source>
</evidence>
<comment type="similarity">
    <text evidence="2">Belongs to the RETICULATA family.</text>
</comment>
<accession>A0A9Q1MXD0</accession>
<reference evidence="10" key="1">
    <citation type="journal article" date="2023" name="Proc. Natl. Acad. Sci. U.S.A.">
        <title>Genomic and structural basis for evolution of tropane alkaloid biosynthesis.</title>
        <authorList>
            <person name="Wanga Y.-J."/>
            <person name="Taina T."/>
            <person name="Yua J.-Y."/>
            <person name="Lia J."/>
            <person name="Xua B."/>
            <person name="Chenc J."/>
            <person name="D'Auriad J.C."/>
            <person name="Huanga J.-P."/>
            <person name="Huanga S.-X."/>
        </authorList>
    </citation>
    <scope>NUCLEOTIDE SEQUENCE [LARGE SCALE GENOMIC DNA]</scope>
    <source>
        <strain evidence="10">cv. KIB-2019</strain>
    </source>
</reference>
<evidence type="ECO:0000256" key="1">
    <source>
        <dbReference type="ARBA" id="ARBA00004508"/>
    </source>
</evidence>
<dbReference type="AlphaFoldDB" id="A0A9Q1MXD0"/>
<dbReference type="PANTHER" id="PTHR31038:SF10">
    <property type="entry name" value="OS04G0524400 PROTEIN"/>
    <property type="match status" value="1"/>
</dbReference>
<dbReference type="GO" id="GO:0099402">
    <property type="term" value="P:plant organ development"/>
    <property type="evidence" value="ECO:0007669"/>
    <property type="project" value="TreeGrafter"/>
</dbReference>
<dbReference type="OrthoDB" id="205639at2759"/>
<keyword evidence="7" id="KW-1133">Transmembrane helix</keyword>
<protein>
    <submittedName>
        <fullName evidence="9">Uncharacterized protein</fullName>
    </submittedName>
</protein>
<keyword evidence="3" id="KW-0150">Chloroplast</keyword>
<keyword evidence="10" id="KW-1185">Reference proteome</keyword>